<dbReference type="EMBL" id="CDMZ01000153">
    <property type="protein sequence ID" value="CEM07922.1"/>
    <property type="molecule type" value="Genomic_DNA"/>
</dbReference>
<feature type="compositionally biased region" description="Acidic residues" evidence="1">
    <location>
        <begin position="189"/>
        <end position="198"/>
    </location>
</feature>
<dbReference type="CDD" id="cd09917">
    <property type="entry name" value="F-box_SF"/>
    <property type="match status" value="1"/>
</dbReference>
<feature type="compositionally biased region" description="Basic and acidic residues" evidence="1">
    <location>
        <begin position="162"/>
        <end position="188"/>
    </location>
</feature>
<feature type="domain" description="F-box" evidence="2">
    <location>
        <begin position="645"/>
        <end position="665"/>
    </location>
</feature>
<evidence type="ECO:0000256" key="1">
    <source>
        <dbReference type="SAM" id="MobiDB-lite"/>
    </source>
</evidence>
<feature type="region of interest" description="Disordered" evidence="1">
    <location>
        <begin position="257"/>
        <end position="350"/>
    </location>
</feature>
<feature type="region of interest" description="Disordered" evidence="1">
    <location>
        <begin position="106"/>
        <end position="229"/>
    </location>
</feature>
<sequence>MMSRPSSPLATRHQAFPEEGEDPSGLLAARLASNRVHPLLPVNASLSLNRFFVGMEGQHRLPFFRGGARNKPTLPRFSMGKYPGETAFNVHKLGYYCNTVHCPEENPATPPRRPLKFLAGRHTLARSESRKTLNRSERSEADPSDWENIRTPNNESPPNPEAGRHTLERSLSRKSLREARQQKEKEMEGEGEADAEEQTDTRPPFSVSFDPEGKGEEMEAPALPNRPKSIVKKYSRVGSRVAFADSLVASATRKGLEEWQQKSSESATTQQKKKEKGKSGLEHQSTLRSSQQRQPKEKGSTNASSSSSSSSASASSPTSNQQRSTASTRAMQNKGSRFLHHRRWGQPGPSPLMAVGLHERLPDDMAPKQPLLCFLNEKELIKCTAVCKGWRTGIPEANKKAVAPRAQMCTEEVELMEHEEGEVGKLLPELTEIAAGEEALKAFREFRQTEKPNPQALHVCRALLLAAGIYTPASSLGLWQLFQRLTKTDEGYRSLVTASPSELTRNGSVQLGMLIRNRASAFEKGTAMQCSFLNECKQTSGAWGVLIVDFLKAFQKAAELHHEIQTRKAQLQAMNQLLRCNTISPREPQERPYDNLPNPEGGSTRGLSFAVAPGEEEDSELVRLSGEGRLVILGWTTKAGPRGGLCYLSPEELSRARSVCRRWRDGILAAHREHLRLLAEELENQIGTDWEDAAEGQAMVPAAAAGGGPGRASRVSLYLQSQLQAIADFMANPYEAPHEGAR</sequence>
<feature type="compositionally biased region" description="Polar residues" evidence="1">
    <location>
        <begin position="282"/>
        <end position="293"/>
    </location>
</feature>
<name>A0A0G4F715_9ALVE</name>
<reference evidence="3" key="1">
    <citation type="submission" date="2014-11" db="EMBL/GenBank/DDBJ databases">
        <authorList>
            <person name="Otto D Thomas"/>
            <person name="Naeem Raeece"/>
        </authorList>
    </citation>
    <scope>NUCLEOTIDE SEQUENCE</scope>
</reference>
<gene>
    <name evidence="3" type="ORF">Cvel_15410</name>
</gene>
<protein>
    <recommendedName>
        <fullName evidence="2">F-box domain-containing protein</fullName>
    </recommendedName>
</protein>
<evidence type="ECO:0000259" key="2">
    <source>
        <dbReference type="Pfam" id="PF00646"/>
    </source>
</evidence>
<organism evidence="3">
    <name type="scientific">Chromera velia CCMP2878</name>
    <dbReference type="NCBI Taxonomy" id="1169474"/>
    <lineage>
        <taxon>Eukaryota</taxon>
        <taxon>Sar</taxon>
        <taxon>Alveolata</taxon>
        <taxon>Colpodellida</taxon>
        <taxon>Chromeraceae</taxon>
        <taxon>Chromera</taxon>
    </lineage>
</organism>
<feature type="region of interest" description="Disordered" evidence="1">
    <location>
        <begin position="583"/>
        <end position="605"/>
    </location>
</feature>
<feature type="compositionally biased region" description="Low complexity" evidence="1">
    <location>
        <begin position="303"/>
        <end position="316"/>
    </location>
</feature>
<dbReference type="Pfam" id="PF00646">
    <property type="entry name" value="F-box"/>
    <property type="match status" value="1"/>
</dbReference>
<feature type="compositionally biased region" description="Polar residues" evidence="1">
    <location>
        <begin position="261"/>
        <end position="270"/>
    </location>
</feature>
<feature type="compositionally biased region" description="Basic and acidic residues" evidence="1">
    <location>
        <begin position="125"/>
        <end position="141"/>
    </location>
</feature>
<dbReference type="AlphaFoldDB" id="A0A0G4F715"/>
<feature type="compositionally biased region" description="Polar residues" evidence="1">
    <location>
        <begin position="317"/>
        <end position="335"/>
    </location>
</feature>
<accession>A0A0G4F715</accession>
<dbReference type="InterPro" id="IPR001810">
    <property type="entry name" value="F-box_dom"/>
</dbReference>
<feature type="region of interest" description="Disordered" evidence="1">
    <location>
        <begin position="1"/>
        <end position="22"/>
    </location>
</feature>
<evidence type="ECO:0000313" key="3">
    <source>
        <dbReference type="EMBL" id="CEM07922.1"/>
    </source>
</evidence>
<dbReference type="VEuPathDB" id="CryptoDB:Cvel_15410"/>
<proteinExistence type="predicted"/>